<evidence type="ECO:0000313" key="3">
    <source>
        <dbReference type="Proteomes" id="UP001195914"/>
    </source>
</evidence>
<evidence type="ECO:0000256" key="1">
    <source>
        <dbReference type="SAM" id="Phobius"/>
    </source>
</evidence>
<keyword evidence="3" id="KW-1185">Reference proteome</keyword>
<accession>A0AAD9LIJ2</accession>
<dbReference type="Pfam" id="PF12785">
    <property type="entry name" value="VESA1_N"/>
    <property type="match status" value="1"/>
</dbReference>
<keyword evidence="1" id="KW-1133">Transmembrane helix</keyword>
<dbReference type="InterPro" id="IPR024751">
    <property type="entry name" value="VESA1"/>
</dbReference>
<evidence type="ECO:0000313" key="2">
    <source>
        <dbReference type="EMBL" id="KAK1937988.1"/>
    </source>
</evidence>
<reference evidence="2" key="2">
    <citation type="submission" date="2021-05" db="EMBL/GenBank/DDBJ databases">
        <authorList>
            <person name="Pain A."/>
        </authorList>
    </citation>
    <scope>NUCLEOTIDE SEQUENCE</scope>
    <source>
        <strain evidence="2">1802A</strain>
    </source>
</reference>
<protein>
    <submittedName>
        <fullName evidence="2">Variant erythrocyte surface antigen-1 family protein</fullName>
    </submittedName>
</protein>
<comment type="caution">
    <text evidence="2">The sequence shown here is derived from an EMBL/GenBank/DDBJ whole genome shotgun (WGS) entry which is preliminary data.</text>
</comment>
<keyword evidence="1" id="KW-0812">Transmembrane</keyword>
<dbReference type="AlphaFoldDB" id="A0AAD9LIJ2"/>
<gene>
    <name evidence="2" type="ORF">X943_003556</name>
</gene>
<keyword evidence="1" id="KW-0472">Membrane</keyword>
<dbReference type="Proteomes" id="UP001195914">
    <property type="component" value="Unassembled WGS sequence"/>
</dbReference>
<sequence length="804" mass="89151">MVCYMYYTDVFVGTKDNIDNLKKALEAELKDSGLNDDLTQLKELASGLESFLNGIKNTGGSQYASSYDSSEATWEKLCQNCQCKSFSKPSRCSCKCGSSLGSSVCDPKDCCENCDVRKAAKIFLGFLPCLYYALKYLYDRCKGGWNTLNISDNNKPLRRFLIGMGYDVDKELIGTKTGQDISSSLSSLINGSDGILDKIYKEVKKYFTSRFTSRSHVISSPSLVPSSDSTSQPKTVRDILLWLSGLPFTSGFKALLKHCEGLCKPLKDSVNFNDFKASLFDSCFLSPFVLGAIEDSEDNESEGFPLYKSEWQKFSYPSDPSDLLEKLCEYTRKVFPPLKFLCMQCELDKDQGGWKDCAFGQGCAEKFRQISSGSSSTSVCCSGSNSPGHGILCTSVPGISNCHEHCIKQGNQCLGSGPCPGNSASSAKAHTSNNDWCNPCPHPLMAFICDSDPSNFKSLFRFPQGSFVTRMGFLKDHLPATAKSGESLLGILEPFCGSKTSPLTLLVKFLTCISRAPPENLGEFFSFFKVFVPKLTSNFEDYASEEPGTPDGPALKNAIVNLYDDKGKHNGSSHSSGDHSVADLFSLSSCHAPTSISTCGPYLNLLTEDVYKNFIEDSPGLYLSWVCHVPRMFREKVEEFQKKFSDCCSKSSCKTIIYCPCAWPLISSQGFNFMSLSTLACVDRDGQEHTKPSPHRDETDAKCTQKSCKDFIAQLGKVVGPESPLQKLLDAIEKFLWSIRKPFFLFVLAFWAFVISYFFYVQLYKLDLLHIDSHLHLPRSFKILPSTLFSDASSKLKDLSYFTL</sequence>
<dbReference type="EMBL" id="JAHBMH010000025">
    <property type="protein sequence ID" value="KAK1937988.1"/>
    <property type="molecule type" value="Genomic_DNA"/>
</dbReference>
<name>A0AAD9LIJ2_BABDI</name>
<organism evidence="2 3">
    <name type="scientific">Babesia divergens</name>
    <dbReference type="NCBI Taxonomy" id="32595"/>
    <lineage>
        <taxon>Eukaryota</taxon>
        <taxon>Sar</taxon>
        <taxon>Alveolata</taxon>
        <taxon>Apicomplexa</taxon>
        <taxon>Aconoidasida</taxon>
        <taxon>Piroplasmida</taxon>
        <taxon>Babesiidae</taxon>
        <taxon>Babesia</taxon>
    </lineage>
</organism>
<feature type="transmembrane region" description="Helical" evidence="1">
    <location>
        <begin position="743"/>
        <end position="761"/>
    </location>
</feature>
<reference evidence="2" key="1">
    <citation type="journal article" date="2014" name="Nucleic Acids Res.">
        <title>The evolutionary dynamics of variant antigen genes in Babesia reveal a history of genomic innovation underlying host-parasite interaction.</title>
        <authorList>
            <person name="Jackson A.P."/>
            <person name="Otto T.D."/>
            <person name="Darby A."/>
            <person name="Ramaprasad A."/>
            <person name="Xia D."/>
            <person name="Echaide I.E."/>
            <person name="Farber M."/>
            <person name="Gahlot S."/>
            <person name="Gamble J."/>
            <person name="Gupta D."/>
            <person name="Gupta Y."/>
            <person name="Jackson L."/>
            <person name="Malandrin L."/>
            <person name="Malas T.B."/>
            <person name="Moussa E."/>
            <person name="Nair M."/>
            <person name="Reid A.J."/>
            <person name="Sanders M."/>
            <person name="Sharma J."/>
            <person name="Tracey A."/>
            <person name="Quail M.A."/>
            <person name="Weir W."/>
            <person name="Wastling J.M."/>
            <person name="Hall N."/>
            <person name="Willadsen P."/>
            <person name="Lingelbach K."/>
            <person name="Shiels B."/>
            <person name="Tait A."/>
            <person name="Berriman M."/>
            <person name="Allred D.R."/>
            <person name="Pain A."/>
        </authorList>
    </citation>
    <scope>NUCLEOTIDE SEQUENCE</scope>
    <source>
        <strain evidence="2">1802A</strain>
    </source>
</reference>
<proteinExistence type="predicted"/>